<dbReference type="AlphaFoldDB" id="C0NHZ6"/>
<evidence type="ECO:0000313" key="2">
    <source>
        <dbReference type="Proteomes" id="UP000001631"/>
    </source>
</evidence>
<dbReference type="RefSeq" id="XP_045289912.1">
    <property type="nucleotide sequence ID" value="XM_045430017.1"/>
</dbReference>
<evidence type="ECO:0000313" key="1">
    <source>
        <dbReference type="EMBL" id="EEH09431.1"/>
    </source>
</evidence>
<proteinExistence type="predicted"/>
<accession>C0NHZ6</accession>
<protein>
    <submittedName>
        <fullName evidence="1">Uncharacterized protein</fullName>
    </submittedName>
</protein>
<dbReference type="GeneID" id="69035984"/>
<reference evidence="1" key="1">
    <citation type="submission" date="2009-02" db="EMBL/GenBank/DDBJ databases">
        <title>The Genome Sequence of Ajellomyces capsulatus strain G186AR.</title>
        <authorList>
            <consortium name="The Broad Institute Genome Sequencing Platform"/>
            <person name="Champion M."/>
            <person name="Cuomo C."/>
            <person name="Ma L.-J."/>
            <person name="Henn M.R."/>
            <person name="Sil A."/>
            <person name="Goldman B."/>
            <person name="Young S.K."/>
            <person name="Kodira C.D."/>
            <person name="Zeng Q."/>
            <person name="Koehrsen M."/>
            <person name="Alvarado L."/>
            <person name="Berlin A."/>
            <person name="Borenstein D."/>
            <person name="Chen Z."/>
            <person name="Engels R."/>
            <person name="Freedman E."/>
            <person name="Gellesch M."/>
            <person name="Goldberg J."/>
            <person name="Griggs A."/>
            <person name="Gujja S."/>
            <person name="Heiman D."/>
            <person name="Hepburn T."/>
            <person name="Howarth C."/>
            <person name="Jen D."/>
            <person name="Larson L."/>
            <person name="Lewis B."/>
            <person name="Mehta T."/>
            <person name="Park D."/>
            <person name="Pearson M."/>
            <person name="Roberts A."/>
            <person name="Saif S."/>
            <person name="Shea T."/>
            <person name="Shenoy N."/>
            <person name="Sisk P."/>
            <person name="Stolte C."/>
            <person name="Sykes S."/>
            <person name="Walk T."/>
            <person name="White J."/>
            <person name="Yandava C."/>
            <person name="Klein B."/>
            <person name="McEwen J.G."/>
            <person name="Puccia R."/>
            <person name="Goldman G.H."/>
            <person name="Felipe M.S."/>
            <person name="Nino-Vega G."/>
            <person name="San-Blas G."/>
            <person name="Taylor J."/>
            <person name="Mendoza L."/>
            <person name="Galagan J."/>
            <person name="Nusbaum C."/>
            <person name="Birren B."/>
        </authorList>
    </citation>
    <scope>NUCLEOTIDE SEQUENCE</scope>
    <source>
        <strain evidence="1">G186AR</strain>
    </source>
</reference>
<gene>
    <name evidence="1" type="ORF">HCBG_02968</name>
</gene>
<dbReference type="InParanoid" id="C0NHZ6"/>
<dbReference type="HOGENOM" id="CLU_1786341_0_0_1"/>
<organism evidence="1 2">
    <name type="scientific">Ajellomyces capsulatus (strain G186AR / H82 / ATCC MYA-2454 / RMSCC 2432)</name>
    <name type="common">Darling's disease fungus</name>
    <name type="synonym">Histoplasma capsulatum</name>
    <dbReference type="NCBI Taxonomy" id="447093"/>
    <lineage>
        <taxon>Eukaryota</taxon>
        <taxon>Fungi</taxon>
        <taxon>Dikarya</taxon>
        <taxon>Ascomycota</taxon>
        <taxon>Pezizomycotina</taxon>
        <taxon>Eurotiomycetes</taxon>
        <taxon>Eurotiomycetidae</taxon>
        <taxon>Onygenales</taxon>
        <taxon>Ajellomycetaceae</taxon>
        <taxon>Histoplasma</taxon>
    </lineage>
</organism>
<name>C0NHZ6_AJECG</name>
<keyword evidence="2" id="KW-1185">Reference proteome</keyword>
<sequence length="164" mass="18589">MSWPTWIVHKMEMLSTQDLVLELISHCVVHASKGRVFTAFTSSNFRPSIADIKDCKVVKENPPTQFILVVATSSSWATTLEARYGMHAALWGTRGVYEEELHGDLPALALSQSCKKASLVFLLLRMGYEDLRDGHVPHRMFWLLKCYKTSVKIFMPYKGPQDLG</sequence>
<dbReference type="Proteomes" id="UP000001631">
    <property type="component" value="Unassembled WGS sequence"/>
</dbReference>
<dbReference type="EMBL" id="GG663365">
    <property type="protein sequence ID" value="EEH09431.1"/>
    <property type="molecule type" value="Genomic_DNA"/>
</dbReference>